<dbReference type="Gene3D" id="6.20.50.160">
    <property type="match status" value="1"/>
</dbReference>
<organism evidence="6 7">
    <name type="scientific">Engystomops pustulosus</name>
    <name type="common">Tungara frog</name>
    <name type="synonym">Physalaemus pustulosus</name>
    <dbReference type="NCBI Taxonomy" id="76066"/>
    <lineage>
        <taxon>Eukaryota</taxon>
        <taxon>Metazoa</taxon>
        <taxon>Chordata</taxon>
        <taxon>Craniata</taxon>
        <taxon>Vertebrata</taxon>
        <taxon>Euteleostomi</taxon>
        <taxon>Amphibia</taxon>
        <taxon>Batrachia</taxon>
        <taxon>Anura</taxon>
        <taxon>Neobatrachia</taxon>
        <taxon>Hyloidea</taxon>
        <taxon>Leptodactylidae</taxon>
        <taxon>Leiuperinae</taxon>
        <taxon>Engystomops</taxon>
    </lineage>
</organism>
<dbReference type="InterPro" id="IPR013783">
    <property type="entry name" value="Ig-like_fold"/>
</dbReference>
<dbReference type="Gene3D" id="2.20.130.20">
    <property type="match status" value="1"/>
</dbReference>
<name>A0AAV6ZSM7_ENGPU</name>
<feature type="domain" description="NTR" evidence="5">
    <location>
        <begin position="1419"/>
        <end position="1563"/>
    </location>
</feature>
<dbReference type="InterPro" id="IPR040839">
    <property type="entry name" value="MG4"/>
</dbReference>
<dbReference type="InterPro" id="IPR041425">
    <property type="entry name" value="C3/4/5_MG1"/>
</dbReference>
<dbReference type="PROSITE" id="PS51257">
    <property type="entry name" value="PROKAR_LIPOPROTEIN"/>
    <property type="match status" value="1"/>
</dbReference>
<dbReference type="Pfam" id="PF17791">
    <property type="entry name" value="MG3"/>
    <property type="match status" value="1"/>
</dbReference>
<dbReference type="GO" id="GO:0004866">
    <property type="term" value="F:endopeptidase inhibitor activity"/>
    <property type="evidence" value="ECO:0007669"/>
    <property type="project" value="InterPro"/>
</dbReference>
<keyword evidence="3" id="KW-1015">Disulfide bond</keyword>
<dbReference type="PROSITE" id="PS50189">
    <property type="entry name" value="NTR"/>
    <property type="match status" value="1"/>
</dbReference>
<gene>
    <name evidence="6" type="ORF">GDO81_024587</name>
</gene>
<dbReference type="Pfam" id="PF01759">
    <property type="entry name" value="NTR"/>
    <property type="match status" value="1"/>
</dbReference>
<dbReference type="Pfam" id="PF07677">
    <property type="entry name" value="A2M_recep"/>
    <property type="match status" value="1"/>
</dbReference>
<dbReference type="InterPro" id="IPR001134">
    <property type="entry name" value="Netrin_domain"/>
</dbReference>
<protein>
    <recommendedName>
        <fullName evidence="5">NTR domain-containing protein</fullName>
    </recommendedName>
</protein>
<evidence type="ECO:0000313" key="7">
    <source>
        <dbReference type="Proteomes" id="UP000824782"/>
    </source>
</evidence>
<dbReference type="Gene3D" id="2.60.120.1540">
    <property type="match status" value="1"/>
</dbReference>
<dbReference type="FunFam" id="2.40.50.120:FF:000013">
    <property type="entry name" value="Complement C3"/>
    <property type="match status" value="1"/>
</dbReference>
<dbReference type="Pfam" id="PF21308">
    <property type="entry name" value="C3_CUB2"/>
    <property type="match status" value="1"/>
</dbReference>
<feature type="chain" id="PRO_5043910891" description="NTR domain-containing protein" evidence="4">
    <location>
        <begin position="20"/>
        <end position="1565"/>
    </location>
</feature>
<keyword evidence="2" id="KW-0964">Secreted</keyword>
<evidence type="ECO:0000256" key="1">
    <source>
        <dbReference type="ARBA" id="ARBA00004613"/>
    </source>
</evidence>
<reference evidence="6" key="1">
    <citation type="thesis" date="2020" institute="ProQuest LLC" country="789 East Eisenhower Parkway, Ann Arbor, MI, USA">
        <title>Comparative Genomics and Chromosome Evolution.</title>
        <authorList>
            <person name="Mudd A.B."/>
        </authorList>
    </citation>
    <scope>NUCLEOTIDE SEQUENCE</scope>
    <source>
        <strain evidence="6">237g6f4</strain>
        <tissue evidence="6">Blood</tissue>
    </source>
</reference>
<dbReference type="InterPro" id="IPR036595">
    <property type="entry name" value="A-macroglobulin_rcpt-bd_sf"/>
</dbReference>
<dbReference type="CDD" id="cd03583">
    <property type="entry name" value="NTR_complement_C3"/>
    <property type="match status" value="1"/>
</dbReference>
<dbReference type="FunFam" id="2.20.130.20:FF:000001">
    <property type="entry name" value="Complement C3"/>
    <property type="match status" value="1"/>
</dbReference>
<feature type="signal peptide" evidence="4">
    <location>
        <begin position="1"/>
        <end position="19"/>
    </location>
</feature>
<dbReference type="InterPro" id="IPR009048">
    <property type="entry name" value="A-macroglobulin_rcpt-bd"/>
</dbReference>
<keyword evidence="7" id="KW-1185">Reference proteome</keyword>
<dbReference type="SMART" id="SM00643">
    <property type="entry name" value="C345C"/>
    <property type="match status" value="1"/>
</dbReference>
<dbReference type="InterPro" id="IPR001599">
    <property type="entry name" value="Macroglobln_a2"/>
</dbReference>
<dbReference type="InterPro" id="IPR048848">
    <property type="entry name" value="C3_CUB2"/>
</dbReference>
<dbReference type="Gene3D" id="2.40.50.120">
    <property type="match status" value="1"/>
</dbReference>
<dbReference type="SUPFAM" id="SSF48239">
    <property type="entry name" value="Terpenoid cyclases/Protein prenyltransferases"/>
    <property type="match status" value="1"/>
</dbReference>
<evidence type="ECO:0000256" key="2">
    <source>
        <dbReference type="ARBA" id="ARBA00022525"/>
    </source>
</evidence>
<dbReference type="SUPFAM" id="SSF49410">
    <property type="entry name" value="Alpha-macroglobulin receptor domain"/>
    <property type="match status" value="1"/>
</dbReference>
<proteinExistence type="predicted"/>
<dbReference type="Gene3D" id="2.60.40.10">
    <property type="entry name" value="Immunoglobulins"/>
    <property type="match status" value="2"/>
</dbReference>
<evidence type="ECO:0000256" key="3">
    <source>
        <dbReference type="ARBA" id="ARBA00023157"/>
    </source>
</evidence>
<dbReference type="Pfam" id="PF17789">
    <property type="entry name" value="MG4"/>
    <property type="match status" value="1"/>
</dbReference>
<accession>A0AAV6ZSM7</accession>
<comment type="caution">
    <text evidence="6">The sequence shown here is derived from an EMBL/GenBank/DDBJ whole genome shotgun (WGS) entry which is preliminary data.</text>
</comment>
<dbReference type="Gene3D" id="1.50.10.20">
    <property type="match status" value="1"/>
</dbReference>
<dbReference type="SUPFAM" id="SSF50242">
    <property type="entry name" value="TIMP-like"/>
    <property type="match status" value="1"/>
</dbReference>
<dbReference type="PANTHER" id="PTHR11412:SF81">
    <property type="entry name" value="COMPLEMENT C3"/>
    <property type="match status" value="1"/>
</dbReference>
<evidence type="ECO:0000313" key="6">
    <source>
        <dbReference type="EMBL" id="KAG8550514.1"/>
    </source>
</evidence>
<evidence type="ECO:0000256" key="4">
    <source>
        <dbReference type="SAM" id="SignalP"/>
    </source>
</evidence>
<dbReference type="FunFam" id="2.60.40.10:FF:000155">
    <property type="entry name" value="complement C3 isoform X1"/>
    <property type="match status" value="1"/>
</dbReference>
<evidence type="ECO:0000259" key="5">
    <source>
        <dbReference type="PROSITE" id="PS50189"/>
    </source>
</evidence>
<dbReference type="SMART" id="SM01361">
    <property type="entry name" value="A2M_recep"/>
    <property type="match status" value="1"/>
</dbReference>
<dbReference type="SMART" id="SM01359">
    <property type="entry name" value="A2M_N_2"/>
    <property type="match status" value="1"/>
</dbReference>
<dbReference type="Gene3D" id="2.60.40.1940">
    <property type="match status" value="1"/>
</dbReference>
<dbReference type="Proteomes" id="UP000824782">
    <property type="component" value="Unassembled WGS sequence"/>
</dbReference>
<dbReference type="Pfam" id="PF01835">
    <property type="entry name" value="MG2"/>
    <property type="match status" value="1"/>
</dbReference>
<keyword evidence="4" id="KW-0732">Signal</keyword>
<dbReference type="Gene3D" id="2.60.40.690">
    <property type="entry name" value="Alpha-macroglobulin, receptor-binding domain"/>
    <property type="match status" value="1"/>
</dbReference>
<sequence>MGSRILCVTLLALLAGCYGQPCTLITPSVLHRDSDETIVLDGNNKTFEADVEIQVFLTKDFRLPKQKISLNDDNNFLGTATVRIPSKDLAKDPKSKQYVYVTVKSPVCSLEKVVLLGHQSGYAFIQTDKTIYTPGSTVLYRIYAMDGKLSPVNAPLVIDFLSPDNVIVGRQRYRTYGNSGIISLSYRLPEIVSSPGVWTMSVRYEGSPLHLYSTNFEVKEYVLPTMEIQLIPQKKFYYFDDPEFIVDIKAQFLYGKPVDGMAFVLFGVKKDGTRTSLPDTQRRIPISEGEGQAVLKREDLVKSFPNPDDLLQYTLYMSVTIITDSGRKVVGSELENIHIVKSPYNVLFTKTSRYFKPGMPYRLLVHVTNPDGSPAERVPVVAELGRLGGITGEEGMWQLILNTVNNINSLTITVRTSDPALPPSRQASASMTANAYQPTGNYLYIGSRNDSVVRPGDTLSVYFIIHYTNKAVQNQIKHITYLITTKGRIVKVGRQPRLPGQSLVTMSLPITGDLIPSFRIIAYYIVGNEIVSDSMRVDVTDSCMGTLSVVGNRERDNGIQSPGSSMKLKLQADQGAHVGLVVVDRGVHVLNRKFKISQKKMWDSVEKSDTGCTPGGGAYSMGVFYDAGLALQSSVKTSTPERRGNIKYRHSKEQETLIQLCTWKNKNVFEGDDDNDYLPDYEIPLRTDFPDSWFWKIEHMGERADRNGISTKLLDIFLKDSVTTWEVQAVSLSPNKGICVSEPYEIRVLKDFFIDLELPYSVVRNEQVEIQSVIYNYGHTTIRVRVELTHNPQFCSLSTAKSNFRQVVEIRPQSSVAVPFILVPLSLGDQDVEVKAAVFGQYLADGVRKKLKVVVSDIYYGVQEVTVPAVDEKNLVPGTSVETLVTIQGNPGSQIEEHVVNGEDFNHLFVAPYGSMHSNIIRMTSNLFSTIYLETTNQWDRLGLDRRDEAITNIKKGYINQLAFRNSDNSYGTFKGSTWLTAYVAKVFALAHPLVEIEINVLCGAIKWLVLERQKPDGMFKENAPVIHQEMVGDIKGSSEDVALTAFVLIAMLESEQICTPHVNNLKISIEKATSFLLGQFEELKKPYTIAITSYALAMAGAIDHPEKLLSGTTDKLQWKANSQFITIEATSYALLALLRLKVYDLTGPIVRWITEQRYHGAVYGSTQATIVMFQALAQYQIDIPSLSEIDLDVSFRLPGRSSDNVIRINTDNFMLARSAETKMNQKFIVKAKGKGQGTLRVVSIYHALVTEKEQECKHFDLSVTVEEVKDKVKIRAPEGALSTSSVEICTRHLNNKDATMSILDISMMTGFAPDVESLNRLMKGVDKYISKYDINKGAAEKGSLIIYLDKISHKKDECIKFHIHQIFKVGLIQPASVTVYDYYTPENRCTKFYHVDKGSQLLGTICQNDICRCAEENCFLKQQVEGEINALWRYNKACAPGVDYVFKTRLEKIEKTKNYDNYVMKIITVIKEGTDENVVNHQRNFVSHIKCRKALDLKEGRDYLIWGIKNDLWDQEDGYSYIIGKDTWIEWWPNERECQDEENKIQCDDFADFTADLEINGCAS</sequence>
<dbReference type="InterPro" id="IPR035815">
    <property type="entry name" value="NTR_complement_C3"/>
</dbReference>
<dbReference type="InterPro" id="IPR041555">
    <property type="entry name" value="MG3"/>
</dbReference>
<dbReference type="CDD" id="cd02896">
    <property type="entry name" value="complement_C3_C4_C5"/>
    <property type="match status" value="1"/>
</dbReference>
<dbReference type="InterPro" id="IPR018933">
    <property type="entry name" value="Netrin_module_non-TIMP"/>
</dbReference>
<dbReference type="InterPro" id="IPR002890">
    <property type="entry name" value="MG2"/>
</dbReference>
<dbReference type="InterPro" id="IPR011626">
    <property type="entry name" value="Alpha-macroglobulin_TED"/>
</dbReference>
<dbReference type="InterPro" id="IPR011625">
    <property type="entry name" value="A2M_N_BRD"/>
</dbReference>
<dbReference type="GO" id="GO:0005615">
    <property type="term" value="C:extracellular space"/>
    <property type="evidence" value="ECO:0007669"/>
    <property type="project" value="InterPro"/>
</dbReference>
<dbReference type="Gene3D" id="2.60.40.1930">
    <property type="match status" value="3"/>
</dbReference>
<dbReference type="InterPro" id="IPR008993">
    <property type="entry name" value="TIMP-like_OB-fold"/>
</dbReference>
<dbReference type="InterPro" id="IPR008930">
    <property type="entry name" value="Terpenoid_cyclase/PrenylTrfase"/>
</dbReference>
<dbReference type="Pfam" id="PF00207">
    <property type="entry name" value="A2M"/>
    <property type="match status" value="1"/>
</dbReference>
<dbReference type="Pfam" id="PF07703">
    <property type="entry name" value="A2M_BRD"/>
    <property type="match status" value="1"/>
</dbReference>
<dbReference type="EMBL" id="WNYA01000045">
    <property type="protein sequence ID" value="KAG8550514.1"/>
    <property type="molecule type" value="Genomic_DNA"/>
</dbReference>
<dbReference type="InterPro" id="IPR050473">
    <property type="entry name" value="A2M/Complement_sys"/>
</dbReference>
<dbReference type="PANTHER" id="PTHR11412">
    <property type="entry name" value="MACROGLOBULIN / COMPLEMENT"/>
    <property type="match status" value="1"/>
</dbReference>
<dbReference type="Pfam" id="PF07678">
    <property type="entry name" value="TED_complement"/>
    <property type="match status" value="2"/>
</dbReference>
<dbReference type="Pfam" id="PF17790">
    <property type="entry name" value="MG1"/>
    <property type="match status" value="1"/>
</dbReference>
<dbReference type="SMART" id="SM01360">
    <property type="entry name" value="A2M"/>
    <property type="match status" value="1"/>
</dbReference>
<dbReference type="FunFam" id="2.60.40.1940:FF:000001">
    <property type="entry name" value="Complement component C3"/>
    <property type="match status" value="1"/>
</dbReference>
<comment type="subcellular location">
    <subcellularLocation>
        <location evidence="1">Secreted</location>
    </subcellularLocation>
</comment>